<comment type="catalytic activity">
    <reaction evidence="1">
        <text>All bonds known to be hydrolyzed by this endopeptidase have arginine in P1 and an acidic residue in P4. P6 is often occupied by an acidic residue or by a hydroxy-amino-acid residue, the phosphorylation of which enhances cleavage.</text>
        <dbReference type="EC" id="3.4.22.49"/>
    </reaction>
</comment>
<gene>
    <name evidence="7" type="ORF">PPYR_01697</name>
</gene>
<dbReference type="InParanoid" id="A0A1Y1NF55"/>
<evidence type="ECO:0000313" key="6">
    <source>
        <dbReference type="EMBL" id="JAV95245.1"/>
    </source>
</evidence>
<reference evidence="7" key="3">
    <citation type="submission" date="2019-08" db="EMBL/GenBank/DDBJ databases">
        <authorList>
            <consortium name="Photinus pyralis genome working group"/>
            <person name="Fallon T.R."/>
            <person name="Sander Lower S.E."/>
            <person name="Weng J.-K."/>
        </authorList>
    </citation>
    <scope>NUCLEOTIDE SEQUENCE</scope>
    <source>
        <strain evidence="7">1611_PpyrPB1</strain>
        <tissue evidence="7">Whole body</tissue>
    </source>
</reference>
<dbReference type="EMBL" id="VVIM01000001">
    <property type="protein sequence ID" value="KAB0804727.1"/>
    <property type="molecule type" value="Genomic_DNA"/>
</dbReference>
<evidence type="ECO:0000256" key="3">
    <source>
        <dbReference type="ARBA" id="ARBA00022801"/>
    </source>
</evidence>
<evidence type="ECO:0000256" key="2">
    <source>
        <dbReference type="ARBA" id="ARBA00012489"/>
    </source>
</evidence>
<dbReference type="EMBL" id="GEZM01007318">
    <property type="protein sequence ID" value="JAV95245.1"/>
    <property type="molecule type" value="Transcribed_RNA"/>
</dbReference>
<keyword evidence="8" id="KW-1185">Reference proteome</keyword>
<dbReference type="AlphaFoldDB" id="A0A1Y1NF55"/>
<dbReference type="Pfam" id="PF03568">
    <property type="entry name" value="Separin_C"/>
    <property type="match status" value="1"/>
</dbReference>
<dbReference type="GO" id="GO:0051307">
    <property type="term" value="P:meiotic chromosome separation"/>
    <property type="evidence" value="ECO:0007669"/>
    <property type="project" value="TreeGrafter"/>
</dbReference>
<dbReference type="GO" id="GO:0005634">
    <property type="term" value="C:nucleus"/>
    <property type="evidence" value="ECO:0007669"/>
    <property type="project" value="InterPro"/>
</dbReference>
<evidence type="ECO:0000256" key="1">
    <source>
        <dbReference type="ARBA" id="ARBA00000451"/>
    </source>
</evidence>
<dbReference type="OrthoDB" id="10255632at2759"/>
<evidence type="ECO:0000259" key="5">
    <source>
        <dbReference type="PROSITE" id="PS51700"/>
    </source>
</evidence>
<dbReference type="Proteomes" id="UP000327044">
    <property type="component" value="Unassembled WGS sequence"/>
</dbReference>
<reference evidence="6" key="1">
    <citation type="journal article" date="2016" name="Sci. Rep.">
        <title>Molecular characterization of firefly nuptial gifts: a multi-omics approach sheds light on postcopulatory sexual selection.</title>
        <authorList>
            <person name="Al-Wathiqui N."/>
            <person name="Fallon T.R."/>
            <person name="South A."/>
            <person name="Weng J.K."/>
            <person name="Lewis S.M."/>
        </authorList>
    </citation>
    <scope>NUCLEOTIDE SEQUENCE</scope>
</reference>
<dbReference type="PANTHER" id="PTHR12792:SF0">
    <property type="entry name" value="SEPARIN"/>
    <property type="match status" value="1"/>
</dbReference>
<dbReference type="GO" id="GO:0004197">
    <property type="term" value="F:cysteine-type endopeptidase activity"/>
    <property type="evidence" value="ECO:0007669"/>
    <property type="project" value="InterPro"/>
</dbReference>
<dbReference type="GO" id="GO:0072686">
    <property type="term" value="C:mitotic spindle"/>
    <property type="evidence" value="ECO:0007669"/>
    <property type="project" value="TreeGrafter"/>
</dbReference>
<dbReference type="PANTHER" id="PTHR12792">
    <property type="entry name" value="EXTRA SPINDLE POLES 1-RELATED"/>
    <property type="match status" value="1"/>
</dbReference>
<keyword evidence="4" id="KW-0159">Chromosome partition</keyword>
<evidence type="ECO:0000256" key="4">
    <source>
        <dbReference type="ARBA" id="ARBA00022829"/>
    </source>
</evidence>
<dbReference type="GO" id="GO:0006508">
    <property type="term" value="P:proteolysis"/>
    <property type="evidence" value="ECO:0007669"/>
    <property type="project" value="InterPro"/>
</dbReference>
<dbReference type="InterPro" id="IPR030397">
    <property type="entry name" value="SEPARIN_core_dom"/>
</dbReference>
<reference evidence="7 8" key="2">
    <citation type="journal article" date="2018" name="Elife">
        <title>Firefly genomes illuminate parallel origins of bioluminescence in beetles.</title>
        <authorList>
            <person name="Fallon T.R."/>
            <person name="Lower S.E."/>
            <person name="Chang C.H."/>
            <person name="Bessho-Uehara M."/>
            <person name="Martin G.J."/>
            <person name="Bewick A.J."/>
            <person name="Behringer M."/>
            <person name="Debat H.J."/>
            <person name="Wong I."/>
            <person name="Day J.C."/>
            <person name="Suvorov A."/>
            <person name="Silva C.J."/>
            <person name="Stanger-Hall K.F."/>
            <person name="Hall D.W."/>
            <person name="Schmitz R.J."/>
            <person name="Nelson D.R."/>
            <person name="Lewis S.M."/>
            <person name="Shigenobu S."/>
            <person name="Bybee S.M."/>
            <person name="Larracuente A.M."/>
            <person name="Oba Y."/>
            <person name="Weng J.K."/>
        </authorList>
    </citation>
    <scope>NUCLEOTIDE SEQUENCE [LARGE SCALE GENOMIC DNA]</scope>
    <source>
        <strain evidence="7">1611_PpyrPB1</strain>
        <tissue evidence="7">Whole body</tissue>
    </source>
</reference>
<sequence length="587" mass="67406">MINQEDDDLKIQDVLQRLGNIHYPAGPIYTKSCKAKALLNLERNELEAIYYLVESHSPNLRLNAVHCYEKSLHCVYDPTPLNKAYFNFQCSTQTTEDKVNSMLRMVEEFPQEWTIVQLTSELSVEEHLELSLERRHTNPLHLTVFNCGKNQPSPFTVRIDAPHDGISGNVIEIRQEMFSIVNDNVKLLENFKSFCGKNFKHIGEKMAYSEARFLLNNRLENLIKEIQCKWLGPWRCLFVGKFVSADIENIVAQKVDELNTTEKTKNILRCLIKGASYLSISEIKDRLLSMFPFDEQKSIRVTLAKDIQQMLKRYEFTQQKRHPVLLILDEKLDALPWEMLDILENQPISRMPSIHFTYALYKEHESTISNGVKNVTIGKGTYLINPGLDLRSMQNRLNKFFNYWLPDWDGLVGVTPSEDDFKNLLVNSDLFVYSGHGNGSQFFASEKIQKMRIDKVVLLFGCSSVSLTSLGPQVEMFGSYHKYQIACSPCVVGMLWPVTDMDTDLVTTELLSQWLPSKAETHWKLIDKKKWETGGNLVPMKSKTTLSHAEKHEPELLRALCNAKKAARQYLMKGACVARGLPVKIQQ</sequence>
<name>A0A1Y1NF55_PHOPY</name>
<protein>
    <recommendedName>
        <fullName evidence="2">separase</fullName>
        <ecNumber evidence="2">3.4.22.49</ecNumber>
    </recommendedName>
</protein>
<dbReference type="InterPro" id="IPR005314">
    <property type="entry name" value="Peptidase_C50"/>
</dbReference>
<dbReference type="GO" id="GO:0005813">
    <property type="term" value="C:centrosome"/>
    <property type="evidence" value="ECO:0007669"/>
    <property type="project" value="TreeGrafter"/>
</dbReference>
<evidence type="ECO:0000313" key="7">
    <source>
        <dbReference type="EMBL" id="KAB0804727.1"/>
    </source>
</evidence>
<accession>A0A1Y1NF55</accession>
<dbReference type="EC" id="3.4.22.49" evidence="2"/>
<feature type="domain" description="Peptidase C50" evidence="5">
    <location>
        <begin position="377"/>
        <end position="473"/>
    </location>
</feature>
<dbReference type="PROSITE" id="PS51700">
    <property type="entry name" value="SEPARIN"/>
    <property type="match status" value="1"/>
</dbReference>
<dbReference type="GO" id="GO:0005737">
    <property type="term" value="C:cytoplasm"/>
    <property type="evidence" value="ECO:0007669"/>
    <property type="project" value="TreeGrafter"/>
</dbReference>
<evidence type="ECO:0000313" key="8">
    <source>
        <dbReference type="Proteomes" id="UP000327044"/>
    </source>
</evidence>
<organism evidence="6">
    <name type="scientific">Photinus pyralis</name>
    <name type="common">Common eastern firefly</name>
    <name type="synonym">Lampyris pyralis</name>
    <dbReference type="NCBI Taxonomy" id="7054"/>
    <lineage>
        <taxon>Eukaryota</taxon>
        <taxon>Metazoa</taxon>
        <taxon>Ecdysozoa</taxon>
        <taxon>Arthropoda</taxon>
        <taxon>Hexapoda</taxon>
        <taxon>Insecta</taxon>
        <taxon>Pterygota</taxon>
        <taxon>Neoptera</taxon>
        <taxon>Endopterygota</taxon>
        <taxon>Coleoptera</taxon>
        <taxon>Polyphaga</taxon>
        <taxon>Elateriformia</taxon>
        <taxon>Elateroidea</taxon>
        <taxon>Lampyridae</taxon>
        <taxon>Lampyrinae</taxon>
        <taxon>Photinus</taxon>
    </lineage>
</organism>
<keyword evidence="3" id="KW-0378">Hydrolase</keyword>
<proteinExistence type="predicted"/>
<dbReference type="FunCoup" id="A0A1Y1NF55">
    <property type="interactions" value="19"/>
</dbReference>